<feature type="compositionally biased region" description="Pro residues" evidence="1">
    <location>
        <begin position="8"/>
        <end position="22"/>
    </location>
</feature>
<protein>
    <submittedName>
        <fullName evidence="2">Uncharacterized protein</fullName>
    </submittedName>
</protein>
<dbReference type="VEuPathDB" id="VectorBase:AMAM018290"/>
<dbReference type="EnsemblMetazoa" id="AMAM018290-RA">
    <property type="protein sequence ID" value="AMAM018290-PA"/>
    <property type="gene ID" value="AMAM018290"/>
</dbReference>
<reference evidence="2" key="2">
    <citation type="submission" date="2020-05" db="UniProtKB">
        <authorList>
            <consortium name="EnsemblMetazoa"/>
        </authorList>
    </citation>
    <scope>IDENTIFICATION</scope>
    <source>
        <strain evidence="2">maculatus3</strain>
    </source>
</reference>
<feature type="compositionally biased region" description="Low complexity" evidence="1">
    <location>
        <begin position="68"/>
        <end position="89"/>
    </location>
</feature>
<accession>A0A182T2G8</accession>
<sequence length="128" mass="13459">MIFGILSPPGPFLTPSPSPSIPASPRLQPSPSQSPFSQQQDILLVTNSTIGNVTQEQDRKTGVAGRRQSFSQQQSALVQQQQVLSNSTSPNAGTVVYRPSPTQSPAGATTYSISTTPGNEFNTTLVGS</sequence>
<keyword evidence="3" id="KW-1185">Reference proteome</keyword>
<organism evidence="2 3">
    <name type="scientific">Anopheles maculatus</name>
    <dbReference type="NCBI Taxonomy" id="74869"/>
    <lineage>
        <taxon>Eukaryota</taxon>
        <taxon>Metazoa</taxon>
        <taxon>Ecdysozoa</taxon>
        <taxon>Arthropoda</taxon>
        <taxon>Hexapoda</taxon>
        <taxon>Insecta</taxon>
        <taxon>Pterygota</taxon>
        <taxon>Neoptera</taxon>
        <taxon>Endopterygota</taxon>
        <taxon>Diptera</taxon>
        <taxon>Nematocera</taxon>
        <taxon>Culicoidea</taxon>
        <taxon>Culicidae</taxon>
        <taxon>Anophelinae</taxon>
        <taxon>Anopheles</taxon>
        <taxon>Anopheles maculatus group</taxon>
    </lineage>
</organism>
<dbReference type="Proteomes" id="UP000075901">
    <property type="component" value="Unassembled WGS sequence"/>
</dbReference>
<feature type="compositionally biased region" description="Polar residues" evidence="1">
    <location>
        <begin position="100"/>
        <end position="128"/>
    </location>
</feature>
<evidence type="ECO:0000313" key="3">
    <source>
        <dbReference type="Proteomes" id="UP000075901"/>
    </source>
</evidence>
<feature type="compositionally biased region" description="Low complexity" evidence="1">
    <location>
        <begin position="23"/>
        <end position="38"/>
    </location>
</feature>
<dbReference type="AlphaFoldDB" id="A0A182T2G8"/>
<reference evidence="3" key="1">
    <citation type="submission" date="2013-09" db="EMBL/GenBank/DDBJ databases">
        <title>The Genome Sequence of Anopheles maculatus species B.</title>
        <authorList>
            <consortium name="The Broad Institute Genomics Platform"/>
            <person name="Neafsey D.E."/>
            <person name="Besansky N."/>
            <person name="Howell P."/>
            <person name="Walton C."/>
            <person name="Young S.K."/>
            <person name="Zeng Q."/>
            <person name="Gargeya S."/>
            <person name="Fitzgerald M."/>
            <person name="Haas B."/>
            <person name="Abouelleil A."/>
            <person name="Allen A.W."/>
            <person name="Alvarado L."/>
            <person name="Arachchi H.M."/>
            <person name="Berlin A.M."/>
            <person name="Chapman S.B."/>
            <person name="Gainer-Dewar J."/>
            <person name="Goldberg J."/>
            <person name="Griggs A."/>
            <person name="Gujja S."/>
            <person name="Hansen M."/>
            <person name="Howarth C."/>
            <person name="Imamovic A."/>
            <person name="Ireland A."/>
            <person name="Larimer J."/>
            <person name="McCowan C."/>
            <person name="Murphy C."/>
            <person name="Pearson M."/>
            <person name="Poon T.W."/>
            <person name="Priest M."/>
            <person name="Roberts A."/>
            <person name="Saif S."/>
            <person name="Shea T."/>
            <person name="Sisk P."/>
            <person name="Sykes S."/>
            <person name="Wortman J."/>
            <person name="Nusbaum C."/>
            <person name="Birren B."/>
        </authorList>
    </citation>
    <scope>NUCLEOTIDE SEQUENCE [LARGE SCALE GENOMIC DNA]</scope>
    <source>
        <strain evidence="3">maculatus3</strain>
    </source>
</reference>
<proteinExistence type="predicted"/>
<evidence type="ECO:0000313" key="2">
    <source>
        <dbReference type="EnsemblMetazoa" id="AMAM018290-PA"/>
    </source>
</evidence>
<feature type="region of interest" description="Disordered" evidence="1">
    <location>
        <begin position="1"/>
        <end position="38"/>
    </location>
</feature>
<feature type="region of interest" description="Disordered" evidence="1">
    <location>
        <begin position="50"/>
        <end position="128"/>
    </location>
</feature>
<evidence type="ECO:0000256" key="1">
    <source>
        <dbReference type="SAM" id="MobiDB-lite"/>
    </source>
</evidence>
<name>A0A182T2G8_9DIPT</name>